<proteinExistence type="predicted"/>
<keyword evidence="1" id="KW-0805">Transcription regulation</keyword>
<dbReference type="PANTHER" id="PTHR43280">
    <property type="entry name" value="ARAC-FAMILY TRANSCRIPTIONAL REGULATOR"/>
    <property type="match status" value="1"/>
</dbReference>
<dbReference type="AlphaFoldDB" id="A0AAX3M0C6"/>
<evidence type="ECO:0000256" key="3">
    <source>
        <dbReference type="ARBA" id="ARBA00023163"/>
    </source>
</evidence>
<dbReference type="PANTHER" id="PTHR43280:SF2">
    <property type="entry name" value="HTH-TYPE TRANSCRIPTIONAL REGULATOR EXSA"/>
    <property type="match status" value="1"/>
</dbReference>
<dbReference type="GO" id="GO:0003700">
    <property type="term" value="F:DNA-binding transcription factor activity"/>
    <property type="evidence" value="ECO:0007669"/>
    <property type="project" value="InterPro"/>
</dbReference>
<dbReference type="InterPro" id="IPR018060">
    <property type="entry name" value="HTH_AraC"/>
</dbReference>
<protein>
    <submittedName>
        <fullName evidence="5">AraC family transcriptional regulator</fullName>
    </submittedName>
</protein>
<dbReference type="PROSITE" id="PS01124">
    <property type="entry name" value="HTH_ARAC_FAMILY_2"/>
    <property type="match status" value="1"/>
</dbReference>
<dbReference type="Gene3D" id="1.10.10.60">
    <property type="entry name" value="Homeodomain-like"/>
    <property type="match status" value="2"/>
</dbReference>
<evidence type="ECO:0000259" key="4">
    <source>
        <dbReference type="PROSITE" id="PS01124"/>
    </source>
</evidence>
<dbReference type="InterPro" id="IPR018062">
    <property type="entry name" value="HTH_AraC-typ_CS"/>
</dbReference>
<dbReference type="SUPFAM" id="SSF46689">
    <property type="entry name" value="Homeodomain-like"/>
    <property type="match status" value="2"/>
</dbReference>
<keyword evidence="3" id="KW-0804">Transcription</keyword>
<accession>A0AAX3M0C6</accession>
<dbReference type="RefSeq" id="WP_273614038.1">
    <property type="nucleotide sequence ID" value="NZ_CP117416.1"/>
</dbReference>
<dbReference type="KEGG" id="pka:PQ456_21455"/>
<keyword evidence="2" id="KW-0238">DNA-binding</keyword>
<dbReference type="Proteomes" id="UP001220509">
    <property type="component" value="Chromosome"/>
</dbReference>
<sequence>MPNTLRLDQSVTYGYRSEMPFQPPTVDGFHSHLHYEIYYFHAGVCTYIIGDRSYDLRPGDVLLMHGMTLHRPHPAPDQPYIRSILHFDPAVLHNYIQPEHISELLYPFEHIGNCRLSLNPEQQAEWEQSLAYLQQIAPQPNAKVSLRFIMRMCDLLSLLAERCKQEHITYERIGKSGYAQAILDYIEAHYMNDITLDDIADHLHLSKPYIASVFKQSTGTTVFKYLYNRRITQATLLLQYQSDLSITEASRLVGFKQLTHFSRLFKQMVGCSPEVYRARWLQDTINEH</sequence>
<dbReference type="Gene3D" id="2.60.120.10">
    <property type="entry name" value="Jelly Rolls"/>
    <property type="match status" value="1"/>
</dbReference>
<dbReference type="InterPro" id="IPR009057">
    <property type="entry name" value="Homeodomain-like_sf"/>
</dbReference>
<dbReference type="Pfam" id="PF12833">
    <property type="entry name" value="HTH_18"/>
    <property type="match status" value="1"/>
</dbReference>
<dbReference type="InterPro" id="IPR014710">
    <property type="entry name" value="RmlC-like_jellyroll"/>
</dbReference>
<dbReference type="SUPFAM" id="SSF51215">
    <property type="entry name" value="Regulatory protein AraC"/>
    <property type="match status" value="1"/>
</dbReference>
<evidence type="ECO:0000313" key="5">
    <source>
        <dbReference type="EMBL" id="WCT55682.1"/>
    </source>
</evidence>
<feature type="domain" description="HTH araC/xylS-type" evidence="4">
    <location>
        <begin position="180"/>
        <end position="279"/>
    </location>
</feature>
<reference evidence="5 6" key="1">
    <citation type="submission" date="2023-02" db="EMBL/GenBank/DDBJ databases">
        <title>Genome sequence of Paenibacillus kyungheensis KACC 18744.</title>
        <authorList>
            <person name="Kim S."/>
            <person name="Heo J."/>
            <person name="Kwon S.-W."/>
        </authorList>
    </citation>
    <scope>NUCLEOTIDE SEQUENCE [LARGE SCALE GENOMIC DNA]</scope>
    <source>
        <strain evidence="5 6">KACC 18744</strain>
    </source>
</reference>
<evidence type="ECO:0000256" key="1">
    <source>
        <dbReference type="ARBA" id="ARBA00023015"/>
    </source>
</evidence>
<keyword evidence="6" id="KW-1185">Reference proteome</keyword>
<dbReference type="PROSITE" id="PS00041">
    <property type="entry name" value="HTH_ARAC_FAMILY_1"/>
    <property type="match status" value="1"/>
</dbReference>
<gene>
    <name evidence="5" type="ORF">PQ456_21455</name>
</gene>
<dbReference type="GO" id="GO:0043565">
    <property type="term" value="F:sequence-specific DNA binding"/>
    <property type="evidence" value="ECO:0007669"/>
    <property type="project" value="InterPro"/>
</dbReference>
<name>A0AAX3M0C6_9BACL</name>
<dbReference type="EMBL" id="CP117416">
    <property type="protein sequence ID" value="WCT55682.1"/>
    <property type="molecule type" value="Genomic_DNA"/>
</dbReference>
<evidence type="ECO:0000256" key="2">
    <source>
        <dbReference type="ARBA" id="ARBA00023125"/>
    </source>
</evidence>
<dbReference type="Pfam" id="PF02311">
    <property type="entry name" value="AraC_binding"/>
    <property type="match status" value="1"/>
</dbReference>
<evidence type="ECO:0000313" key="6">
    <source>
        <dbReference type="Proteomes" id="UP001220509"/>
    </source>
</evidence>
<dbReference type="InterPro" id="IPR003313">
    <property type="entry name" value="AraC-bd"/>
</dbReference>
<dbReference type="SMART" id="SM00342">
    <property type="entry name" value="HTH_ARAC"/>
    <property type="match status" value="1"/>
</dbReference>
<dbReference type="InterPro" id="IPR037923">
    <property type="entry name" value="HTH-like"/>
</dbReference>
<organism evidence="5 6">
    <name type="scientific">Paenibacillus kyungheensis</name>
    <dbReference type="NCBI Taxonomy" id="1452732"/>
    <lineage>
        <taxon>Bacteria</taxon>
        <taxon>Bacillati</taxon>
        <taxon>Bacillota</taxon>
        <taxon>Bacilli</taxon>
        <taxon>Bacillales</taxon>
        <taxon>Paenibacillaceae</taxon>
        <taxon>Paenibacillus</taxon>
    </lineage>
</organism>